<feature type="coiled-coil region" evidence="1">
    <location>
        <begin position="167"/>
        <end position="222"/>
    </location>
</feature>
<feature type="compositionally biased region" description="Polar residues" evidence="2">
    <location>
        <begin position="119"/>
        <end position="129"/>
    </location>
</feature>
<sequence length="287" mass="33650">MHTDSGGSISQRLAQLCDKALIAEECTLKANQEEILCWYHYGRNFIFQEKALNDKNKIGEKKARSLIYDEVVKQLNMYRSYSVNEISKFTNDEIQRVIDYFTVKPNLDFTDDPEEQNEDNPSNSETNQINESDAQAIPAEVSKSNNSRLFASPLDRQVKSKHVIRKSDIDKLNLIEVEEEIKNLNRENNELKVKYNELKLEHDELKLEHNELKLKFVKAEREKEVNRKCRDFEVKKKIESRLEFVKMKADEFKQISDFRPLSSNDYSYGVKNQKEVDYPLMGYCLGT</sequence>
<evidence type="ECO:0000313" key="4">
    <source>
        <dbReference type="Proteomes" id="UP000234323"/>
    </source>
</evidence>
<protein>
    <submittedName>
        <fullName evidence="3">Uncharacterized protein</fullName>
    </submittedName>
</protein>
<keyword evidence="1" id="KW-0175">Coiled coil</keyword>
<organism evidence="3 4">
    <name type="scientific">Rhizophagus irregularis</name>
    <dbReference type="NCBI Taxonomy" id="588596"/>
    <lineage>
        <taxon>Eukaryota</taxon>
        <taxon>Fungi</taxon>
        <taxon>Fungi incertae sedis</taxon>
        <taxon>Mucoromycota</taxon>
        <taxon>Glomeromycotina</taxon>
        <taxon>Glomeromycetes</taxon>
        <taxon>Glomerales</taxon>
        <taxon>Glomeraceae</taxon>
        <taxon>Rhizophagus</taxon>
    </lineage>
</organism>
<dbReference type="Proteomes" id="UP000234323">
    <property type="component" value="Unassembled WGS sequence"/>
</dbReference>
<keyword evidence="4" id="KW-1185">Reference proteome</keyword>
<evidence type="ECO:0000313" key="3">
    <source>
        <dbReference type="EMBL" id="PKY54393.1"/>
    </source>
</evidence>
<dbReference type="AlphaFoldDB" id="A0A2I1H685"/>
<proteinExistence type="predicted"/>
<comment type="caution">
    <text evidence="3">The sequence shown here is derived from an EMBL/GenBank/DDBJ whole genome shotgun (WGS) entry which is preliminary data.</text>
</comment>
<dbReference type="VEuPathDB" id="FungiDB:RhiirFUN_013439"/>
<accession>A0A2I1H685</accession>
<feature type="region of interest" description="Disordered" evidence="2">
    <location>
        <begin position="108"/>
        <end position="129"/>
    </location>
</feature>
<gene>
    <name evidence="3" type="ORF">RhiirA4_473192</name>
</gene>
<dbReference type="VEuPathDB" id="FungiDB:RhiirA1_463630"/>
<name>A0A2I1H685_9GLOM</name>
<dbReference type="EMBL" id="LLXI01001599">
    <property type="protein sequence ID" value="PKY54393.1"/>
    <property type="molecule type" value="Genomic_DNA"/>
</dbReference>
<evidence type="ECO:0000256" key="2">
    <source>
        <dbReference type="SAM" id="MobiDB-lite"/>
    </source>
</evidence>
<dbReference type="VEuPathDB" id="FungiDB:FUN_016699"/>
<reference evidence="3 4" key="1">
    <citation type="submission" date="2015-10" db="EMBL/GenBank/DDBJ databases">
        <title>Genome analyses suggest a sexual origin of heterokaryosis in a supposedly ancient asexual fungus.</title>
        <authorList>
            <person name="Ropars J."/>
            <person name="Sedzielewska K."/>
            <person name="Noel J."/>
            <person name="Charron P."/>
            <person name="Farinelli L."/>
            <person name="Marton T."/>
            <person name="Kruger M."/>
            <person name="Pelin A."/>
            <person name="Brachmann A."/>
            <person name="Corradi N."/>
        </authorList>
    </citation>
    <scope>NUCLEOTIDE SEQUENCE [LARGE SCALE GENOMIC DNA]</scope>
    <source>
        <strain evidence="3 4">A4</strain>
    </source>
</reference>
<evidence type="ECO:0000256" key="1">
    <source>
        <dbReference type="SAM" id="Coils"/>
    </source>
</evidence>
<feature type="compositionally biased region" description="Acidic residues" evidence="2">
    <location>
        <begin position="109"/>
        <end position="118"/>
    </location>
</feature>